<gene>
    <name evidence="8" type="ORF">GCM10022250_44100</name>
</gene>
<feature type="domain" description="Resolvase/invertase-type recombinase catalytic" evidence="6">
    <location>
        <begin position="63"/>
        <end position="212"/>
    </location>
</feature>
<dbReference type="InterPro" id="IPR006118">
    <property type="entry name" value="Recombinase_CS"/>
</dbReference>
<dbReference type="Pfam" id="PF07508">
    <property type="entry name" value="Recombinase"/>
    <property type="match status" value="1"/>
</dbReference>
<evidence type="ECO:0000313" key="9">
    <source>
        <dbReference type="Proteomes" id="UP001501333"/>
    </source>
</evidence>
<evidence type="ECO:0000259" key="6">
    <source>
        <dbReference type="PROSITE" id="PS51736"/>
    </source>
</evidence>
<dbReference type="InterPro" id="IPR050639">
    <property type="entry name" value="SSR_resolvase"/>
</dbReference>
<evidence type="ECO:0000256" key="5">
    <source>
        <dbReference type="SAM" id="Phobius"/>
    </source>
</evidence>
<dbReference type="PROSITE" id="PS51736">
    <property type="entry name" value="RECOMBINASES_3"/>
    <property type="match status" value="1"/>
</dbReference>
<evidence type="ECO:0000256" key="4">
    <source>
        <dbReference type="PROSITE-ProRule" id="PRU10137"/>
    </source>
</evidence>
<dbReference type="EMBL" id="BAABAO010000017">
    <property type="protein sequence ID" value="GAA4142022.1"/>
    <property type="molecule type" value="Genomic_DNA"/>
</dbReference>
<dbReference type="RefSeq" id="WP_229355301.1">
    <property type="nucleotide sequence ID" value="NZ_BAABAO010000017.1"/>
</dbReference>
<keyword evidence="1" id="KW-0229">DNA integration</keyword>
<dbReference type="Pfam" id="PF00239">
    <property type="entry name" value="Resolvase"/>
    <property type="match status" value="1"/>
</dbReference>
<keyword evidence="5" id="KW-0472">Membrane</keyword>
<evidence type="ECO:0000313" key="8">
    <source>
        <dbReference type="EMBL" id="GAA4142022.1"/>
    </source>
</evidence>
<evidence type="ECO:0000256" key="3">
    <source>
        <dbReference type="ARBA" id="ARBA00023172"/>
    </source>
</evidence>
<feature type="active site" description="O-(5'-phospho-DNA)-serine intermediate" evidence="4">
    <location>
        <position position="71"/>
    </location>
</feature>
<dbReference type="Proteomes" id="UP001501333">
    <property type="component" value="Unassembled WGS sequence"/>
</dbReference>
<keyword evidence="5" id="KW-1133">Transmembrane helix</keyword>
<sequence>MDGVVVIQVKKEFDVNLRQLYSNLLLFVTLYLITHGVFFQLSISFAEEYSVVNKSNTLCNMKSAYLYVRVSTDEQKRKGYSLPEQEDRLLKYCKYYDIEVKGIYREDFSAKNFNRPEWNQLFSEIKKKSSGEDKNILFIKWDRFSRNIEYAYEMIGKLRRYKTIAKAIDQPIDFSVPESTVMLAVYLAVPEAENTRRAQNTANGIRRAKLMGRYPSKAPLGFINLTSMDGKKAIAPKEPEAGIIKWAFYQVSKNDHKITEIMKIANDKGLICSRSHFFRILHNPVYCGLIPVKLDSSEEQVVKGLHEPLIAETLFNQVQSVINTKRRTTAKRNDLQSLFFLRGFLTCPVCDRKLSGSISKGRSKKYPYYHCHYGCKTRIDAVFLNDCYQNKLQQLILSNNTIELFKNILEDQNIKTQKASYVYAQKVLERKIKEEGVTLSRGRKLFIAGILKIDDYNELKKENQASTKNLKKEARDIVVKLKAIDKKNQVEEKALVEIFQRFSEFDVSDKRHLVNLIPPTDIDFKTGALSLNLNQAFLKILSKKSNRKTNKKK</sequence>
<dbReference type="CDD" id="cd00338">
    <property type="entry name" value="Ser_Recombinase"/>
    <property type="match status" value="1"/>
</dbReference>
<organism evidence="8 9">
    <name type="scientific">Flavobacterium chungbukense</name>
    <dbReference type="NCBI Taxonomy" id="877464"/>
    <lineage>
        <taxon>Bacteria</taxon>
        <taxon>Pseudomonadati</taxon>
        <taxon>Bacteroidota</taxon>
        <taxon>Flavobacteriia</taxon>
        <taxon>Flavobacteriales</taxon>
        <taxon>Flavobacteriaceae</taxon>
        <taxon>Flavobacterium</taxon>
    </lineage>
</organism>
<accession>A0ABP7YVN3</accession>
<evidence type="ECO:0000259" key="7">
    <source>
        <dbReference type="PROSITE" id="PS51737"/>
    </source>
</evidence>
<dbReference type="PROSITE" id="PS00397">
    <property type="entry name" value="RECOMBINASES_1"/>
    <property type="match status" value="1"/>
</dbReference>
<dbReference type="SUPFAM" id="SSF53041">
    <property type="entry name" value="Resolvase-like"/>
    <property type="match status" value="1"/>
</dbReference>
<dbReference type="Gene3D" id="3.90.1750.20">
    <property type="entry name" value="Putative Large Serine Recombinase, Chain B, Domain 2"/>
    <property type="match status" value="1"/>
</dbReference>
<feature type="transmembrane region" description="Helical" evidence="5">
    <location>
        <begin position="20"/>
        <end position="41"/>
    </location>
</feature>
<protein>
    <submittedName>
        <fullName evidence="8">Recombinase family protein</fullName>
    </submittedName>
</protein>
<dbReference type="PANTHER" id="PTHR30461:SF2">
    <property type="entry name" value="SERINE RECOMBINASE PINE-RELATED"/>
    <property type="match status" value="1"/>
</dbReference>
<dbReference type="InterPro" id="IPR011109">
    <property type="entry name" value="DNA_bind_recombinase_dom"/>
</dbReference>
<dbReference type="Gene3D" id="3.40.50.1390">
    <property type="entry name" value="Resolvase, N-terminal catalytic domain"/>
    <property type="match status" value="1"/>
</dbReference>
<dbReference type="InterPro" id="IPR038109">
    <property type="entry name" value="DNA_bind_recomb_sf"/>
</dbReference>
<dbReference type="InterPro" id="IPR006119">
    <property type="entry name" value="Resolv_N"/>
</dbReference>
<dbReference type="SMART" id="SM00857">
    <property type="entry name" value="Resolvase"/>
    <property type="match status" value="1"/>
</dbReference>
<evidence type="ECO:0000256" key="2">
    <source>
        <dbReference type="ARBA" id="ARBA00023125"/>
    </source>
</evidence>
<keyword evidence="3" id="KW-0233">DNA recombination</keyword>
<keyword evidence="2" id="KW-0238">DNA-binding</keyword>
<name>A0ABP7YVN3_9FLAO</name>
<keyword evidence="5" id="KW-0812">Transmembrane</keyword>
<evidence type="ECO:0000256" key="1">
    <source>
        <dbReference type="ARBA" id="ARBA00022908"/>
    </source>
</evidence>
<dbReference type="InterPro" id="IPR036162">
    <property type="entry name" value="Resolvase-like_N_sf"/>
</dbReference>
<comment type="caution">
    <text evidence="8">The sequence shown here is derived from an EMBL/GenBank/DDBJ whole genome shotgun (WGS) entry which is preliminary data.</text>
</comment>
<keyword evidence="9" id="KW-1185">Reference proteome</keyword>
<feature type="domain" description="Recombinase" evidence="7">
    <location>
        <begin position="219"/>
        <end position="328"/>
    </location>
</feature>
<proteinExistence type="predicted"/>
<reference evidence="9" key="1">
    <citation type="journal article" date="2019" name="Int. J. Syst. Evol. Microbiol.">
        <title>The Global Catalogue of Microorganisms (GCM) 10K type strain sequencing project: providing services to taxonomists for standard genome sequencing and annotation.</title>
        <authorList>
            <consortium name="The Broad Institute Genomics Platform"/>
            <consortium name="The Broad Institute Genome Sequencing Center for Infectious Disease"/>
            <person name="Wu L."/>
            <person name="Ma J."/>
        </authorList>
    </citation>
    <scope>NUCLEOTIDE SEQUENCE [LARGE SCALE GENOMIC DNA]</scope>
    <source>
        <strain evidence="9">JCM 17386</strain>
    </source>
</reference>
<dbReference type="PANTHER" id="PTHR30461">
    <property type="entry name" value="DNA-INVERTASE FROM LAMBDOID PROPHAGE"/>
    <property type="match status" value="1"/>
</dbReference>
<dbReference type="PROSITE" id="PS51737">
    <property type="entry name" value="RECOMBINASE_DNA_BIND"/>
    <property type="match status" value="1"/>
</dbReference>